<dbReference type="EMBL" id="LN681225">
    <property type="protein sequence ID" value="CEK10607.1"/>
    <property type="molecule type" value="Genomic_DNA"/>
</dbReference>
<dbReference type="PROSITE" id="PS01328">
    <property type="entry name" value="4HBCOA_THIOESTERASE"/>
    <property type="match status" value="1"/>
</dbReference>
<dbReference type="AlphaFoldDB" id="A0A0A8UU90"/>
<dbReference type="NCBIfam" id="TIGR02799">
    <property type="entry name" value="thio_ybgC"/>
    <property type="match status" value="1"/>
</dbReference>
<dbReference type="SUPFAM" id="SSF54637">
    <property type="entry name" value="Thioesterase/thiol ester dehydrase-isomerase"/>
    <property type="match status" value="1"/>
</dbReference>
<dbReference type="STRING" id="449.LHA_1567"/>
<dbReference type="KEGG" id="lha:LHA_1567"/>
<dbReference type="InterPro" id="IPR014166">
    <property type="entry name" value="Tol-Pal_acyl-CoA_thioesterase"/>
</dbReference>
<dbReference type="HOGENOM" id="CLU_101141_7_2_6"/>
<dbReference type="PATRIC" id="fig|449.7.peg.787"/>
<sequence>MNDHYRFDIRVYAEDTDMMGIVYHANYLRFFERARTEMIRASGLSLSALATYDCHFAINEVKLRYVAPARLDDWLTVVSKIDTKTSCSLVFEQNIYNQDNKLLCQGLIKVVCIDGRMKPKRIPENLFEVAI</sequence>
<evidence type="ECO:0000256" key="2">
    <source>
        <dbReference type="ARBA" id="ARBA00022801"/>
    </source>
</evidence>
<gene>
    <name evidence="3" type="primary">ybgC</name>
    <name evidence="3" type="ORF">LHA_1567</name>
</gene>
<dbReference type="PIRSF" id="PIRSF003230">
    <property type="entry name" value="YbgC"/>
    <property type="match status" value="1"/>
</dbReference>
<reference evidence="4" key="1">
    <citation type="submission" date="2014-09" db="EMBL/GenBank/DDBJ databases">
        <authorList>
            <person name="Gomez-Valero L."/>
        </authorList>
    </citation>
    <scope>NUCLEOTIDE SEQUENCE [LARGE SCALE GENOMIC DNA]</scope>
    <source>
        <strain evidence="4">ATCC35250</strain>
    </source>
</reference>
<proteinExistence type="inferred from homology"/>
<dbReference type="PANTHER" id="PTHR31793">
    <property type="entry name" value="4-HYDROXYBENZOYL-COA THIOESTERASE FAMILY MEMBER"/>
    <property type="match status" value="1"/>
</dbReference>
<dbReference type="InterPro" id="IPR029069">
    <property type="entry name" value="HotDog_dom_sf"/>
</dbReference>
<dbReference type="Gene3D" id="3.10.129.10">
    <property type="entry name" value="Hotdog Thioesterase"/>
    <property type="match status" value="1"/>
</dbReference>
<organism evidence="3 4">
    <name type="scientific">Legionella hackeliae</name>
    <dbReference type="NCBI Taxonomy" id="449"/>
    <lineage>
        <taxon>Bacteria</taxon>
        <taxon>Pseudomonadati</taxon>
        <taxon>Pseudomonadota</taxon>
        <taxon>Gammaproteobacteria</taxon>
        <taxon>Legionellales</taxon>
        <taxon>Legionellaceae</taxon>
        <taxon>Legionella</taxon>
    </lineage>
</organism>
<name>A0A0A8UU90_LEGHA</name>
<accession>A0A0A8UU90</accession>
<dbReference type="Pfam" id="PF13279">
    <property type="entry name" value="4HBT_2"/>
    <property type="match status" value="1"/>
</dbReference>
<comment type="similarity">
    <text evidence="1">Belongs to the 4-hydroxybenzoyl-CoA thioesterase family.</text>
</comment>
<dbReference type="InterPro" id="IPR006684">
    <property type="entry name" value="YbgC/YbaW"/>
</dbReference>
<dbReference type="InterPro" id="IPR008272">
    <property type="entry name" value="HB-CoA_thioesterase_AS"/>
</dbReference>
<evidence type="ECO:0000313" key="4">
    <source>
        <dbReference type="Proteomes" id="UP000032803"/>
    </source>
</evidence>
<dbReference type="NCBIfam" id="TIGR00051">
    <property type="entry name" value="YbgC/FadM family acyl-CoA thioesterase"/>
    <property type="match status" value="1"/>
</dbReference>
<keyword evidence="2" id="KW-0378">Hydrolase</keyword>
<dbReference type="PANTHER" id="PTHR31793:SF37">
    <property type="entry name" value="ACYL-COA THIOESTER HYDROLASE YBGC"/>
    <property type="match status" value="1"/>
</dbReference>
<dbReference type="RefSeq" id="WP_256597136.1">
    <property type="nucleotide sequence ID" value="NZ_LN681225.1"/>
</dbReference>
<dbReference type="GO" id="GO:0047617">
    <property type="term" value="F:fatty acyl-CoA hydrolase activity"/>
    <property type="evidence" value="ECO:0007669"/>
    <property type="project" value="TreeGrafter"/>
</dbReference>
<dbReference type="CDD" id="cd00586">
    <property type="entry name" value="4HBT"/>
    <property type="match status" value="1"/>
</dbReference>
<dbReference type="Proteomes" id="UP000032803">
    <property type="component" value="Chromosome I"/>
</dbReference>
<keyword evidence="4" id="KW-1185">Reference proteome</keyword>
<dbReference type="InterPro" id="IPR050563">
    <property type="entry name" value="4-hydroxybenzoyl-CoA_TE"/>
</dbReference>
<protein>
    <submittedName>
        <fullName evidence="3">Acyl-CoA thioesterase</fullName>
    </submittedName>
</protein>
<evidence type="ECO:0000256" key="1">
    <source>
        <dbReference type="ARBA" id="ARBA00005953"/>
    </source>
</evidence>
<dbReference type="FunFam" id="3.10.129.10:FF:000004">
    <property type="entry name" value="Tol-pal system-associated acyl-CoA thioesterase"/>
    <property type="match status" value="1"/>
</dbReference>
<evidence type="ECO:0000313" key="3">
    <source>
        <dbReference type="EMBL" id="CEK10607.1"/>
    </source>
</evidence>